<proteinExistence type="predicted"/>
<comment type="caution">
    <text evidence="1">The sequence shown here is derived from an EMBL/GenBank/DDBJ whole genome shotgun (WGS) entry which is preliminary data.</text>
</comment>
<evidence type="ECO:0000313" key="2">
    <source>
        <dbReference type="Proteomes" id="UP001063166"/>
    </source>
</evidence>
<gene>
    <name evidence="1" type="ORF">LshimejAT787_0705700</name>
</gene>
<reference evidence="1" key="1">
    <citation type="submission" date="2022-07" db="EMBL/GenBank/DDBJ databases">
        <title>The genome of Lyophyllum shimeji provides insight into the initial evolution of ectomycorrhizal fungal genome.</title>
        <authorList>
            <person name="Kobayashi Y."/>
            <person name="Shibata T."/>
            <person name="Hirakawa H."/>
            <person name="Shigenobu S."/>
            <person name="Nishiyama T."/>
            <person name="Yamada A."/>
            <person name="Hasebe M."/>
            <person name="Kawaguchi M."/>
        </authorList>
    </citation>
    <scope>NUCLEOTIDE SEQUENCE</scope>
    <source>
        <strain evidence="1">AT787</strain>
    </source>
</reference>
<protein>
    <submittedName>
        <fullName evidence="1">Uncharacterized protein</fullName>
    </submittedName>
</protein>
<dbReference type="Proteomes" id="UP001063166">
    <property type="component" value="Unassembled WGS sequence"/>
</dbReference>
<dbReference type="AlphaFoldDB" id="A0A9P3UQD4"/>
<name>A0A9P3UQD4_LYOSH</name>
<accession>A0A9P3UQD4</accession>
<evidence type="ECO:0000313" key="1">
    <source>
        <dbReference type="EMBL" id="GLB40060.1"/>
    </source>
</evidence>
<keyword evidence="2" id="KW-1185">Reference proteome</keyword>
<organism evidence="1 2">
    <name type="scientific">Lyophyllum shimeji</name>
    <name type="common">Hon-shimeji</name>
    <name type="synonym">Tricholoma shimeji</name>
    <dbReference type="NCBI Taxonomy" id="47721"/>
    <lineage>
        <taxon>Eukaryota</taxon>
        <taxon>Fungi</taxon>
        <taxon>Dikarya</taxon>
        <taxon>Basidiomycota</taxon>
        <taxon>Agaricomycotina</taxon>
        <taxon>Agaricomycetes</taxon>
        <taxon>Agaricomycetidae</taxon>
        <taxon>Agaricales</taxon>
        <taxon>Tricholomatineae</taxon>
        <taxon>Lyophyllaceae</taxon>
        <taxon>Lyophyllum</taxon>
    </lineage>
</organism>
<sequence length="122" mass="13265">MNGADARICFLPTFVPQASGAKRGKWFTPRLWGQMQPTDVYTQYTLSIGVAKARARPEGMGPACPGMDIRVLLSALAWFSKVLGRASPSPHVQVMLLDDGAVYTPHLPLLAIHPCVDGPRHL</sequence>
<dbReference type="EMBL" id="BRPK01000007">
    <property type="protein sequence ID" value="GLB40060.1"/>
    <property type="molecule type" value="Genomic_DNA"/>
</dbReference>